<sequence>MVFSSNDSSANSVVKDVRYDRQLRLWGDCGQSALEKTKICLLNASVTGAEILKSLVLPGIGSFTVVDHRKVTQDDISTNFFVDRSQLGKNLAESLCNHVKELNPDVNGRFLLKNVGCFVENNGDKSFLDQFDLVIGTELCEKYYLEIGHHLFEKRIPFIICKTYGLVGYLRVIAREHFIFDAHPDFKPHNFQLDHPFPVFKQFCDAVNLSDLTHEKHSHVPYLVLLYKAVEKWKATESKIFPSTYADKTKLKSILMSMRMPDEKDPDPKKLSQSDSSLMYNIKSSHSDVSLTENARVIPMTVCKVSCIPLMTSTATKTVHKPDLNFSTMSSTLVATEIEKKFRGIL</sequence>
<reference evidence="3" key="1">
    <citation type="submission" date="2022-11" db="UniProtKB">
        <authorList>
            <consortium name="WormBaseParasite"/>
        </authorList>
    </citation>
    <scope>IDENTIFICATION</scope>
</reference>
<dbReference type="PANTHER" id="PTHR10953:SF29">
    <property type="entry name" value="NEDD8-ACTIVATING ENZYME E1 REGULATORY SUBUNIT"/>
    <property type="match status" value="1"/>
</dbReference>
<dbReference type="AlphaFoldDB" id="A0A915JES1"/>
<dbReference type="GO" id="GO:0005737">
    <property type="term" value="C:cytoplasm"/>
    <property type="evidence" value="ECO:0007669"/>
    <property type="project" value="TreeGrafter"/>
</dbReference>
<accession>A0A915JES1</accession>
<dbReference type="Pfam" id="PF00899">
    <property type="entry name" value="ThiF"/>
    <property type="match status" value="1"/>
</dbReference>
<dbReference type="InterPro" id="IPR035985">
    <property type="entry name" value="Ubiquitin-activating_enz"/>
</dbReference>
<dbReference type="InterPro" id="IPR000594">
    <property type="entry name" value="ThiF_NAD_FAD-bd"/>
</dbReference>
<proteinExistence type="predicted"/>
<dbReference type="GO" id="GO:0019781">
    <property type="term" value="F:NEDD8 activating enzyme activity"/>
    <property type="evidence" value="ECO:0007669"/>
    <property type="project" value="TreeGrafter"/>
</dbReference>
<keyword evidence="2" id="KW-1185">Reference proteome</keyword>
<name>A0A915JES1_ROMCU</name>
<evidence type="ECO:0000313" key="3">
    <source>
        <dbReference type="WBParaSite" id="nRc.2.0.1.t24688-RA"/>
    </source>
</evidence>
<dbReference type="Gene3D" id="3.40.50.720">
    <property type="entry name" value="NAD(P)-binding Rossmann-like Domain"/>
    <property type="match status" value="1"/>
</dbReference>
<dbReference type="GO" id="GO:0045116">
    <property type="term" value="P:protein neddylation"/>
    <property type="evidence" value="ECO:0007669"/>
    <property type="project" value="TreeGrafter"/>
</dbReference>
<dbReference type="PANTHER" id="PTHR10953">
    <property type="entry name" value="UBIQUITIN-ACTIVATING ENZYME E1"/>
    <property type="match status" value="1"/>
</dbReference>
<feature type="domain" description="THIF-type NAD/FAD binding fold" evidence="1">
    <location>
        <begin position="19"/>
        <end position="173"/>
    </location>
</feature>
<dbReference type="WBParaSite" id="nRc.2.0.1.t24688-RA">
    <property type="protein sequence ID" value="nRc.2.0.1.t24688-RA"/>
    <property type="gene ID" value="nRc.2.0.1.g24688"/>
</dbReference>
<dbReference type="SUPFAM" id="SSF69572">
    <property type="entry name" value="Activating enzymes of the ubiquitin-like proteins"/>
    <property type="match status" value="1"/>
</dbReference>
<evidence type="ECO:0000313" key="2">
    <source>
        <dbReference type="Proteomes" id="UP000887565"/>
    </source>
</evidence>
<protein>
    <submittedName>
        <fullName evidence="3">THIF-type NAD/FAD binding fold domain-containing protein</fullName>
    </submittedName>
</protein>
<evidence type="ECO:0000259" key="1">
    <source>
        <dbReference type="Pfam" id="PF00899"/>
    </source>
</evidence>
<organism evidence="2 3">
    <name type="scientific">Romanomermis culicivorax</name>
    <name type="common">Nematode worm</name>
    <dbReference type="NCBI Taxonomy" id="13658"/>
    <lineage>
        <taxon>Eukaryota</taxon>
        <taxon>Metazoa</taxon>
        <taxon>Ecdysozoa</taxon>
        <taxon>Nematoda</taxon>
        <taxon>Enoplea</taxon>
        <taxon>Dorylaimia</taxon>
        <taxon>Mermithida</taxon>
        <taxon>Mermithoidea</taxon>
        <taxon>Mermithidae</taxon>
        <taxon>Romanomermis</taxon>
    </lineage>
</organism>
<dbReference type="InterPro" id="IPR045886">
    <property type="entry name" value="ThiF/MoeB/HesA"/>
</dbReference>
<dbReference type="Proteomes" id="UP000887565">
    <property type="component" value="Unplaced"/>
</dbReference>